<organism evidence="1 2">
    <name type="scientific">Trichostrongylus colubriformis</name>
    <name type="common">Black scour worm</name>
    <dbReference type="NCBI Taxonomy" id="6319"/>
    <lineage>
        <taxon>Eukaryota</taxon>
        <taxon>Metazoa</taxon>
        <taxon>Ecdysozoa</taxon>
        <taxon>Nematoda</taxon>
        <taxon>Chromadorea</taxon>
        <taxon>Rhabditida</taxon>
        <taxon>Rhabditina</taxon>
        <taxon>Rhabditomorpha</taxon>
        <taxon>Strongyloidea</taxon>
        <taxon>Trichostrongylidae</taxon>
        <taxon>Trichostrongylus</taxon>
    </lineage>
</organism>
<dbReference type="AlphaFoldDB" id="A0AAN8F5X2"/>
<gene>
    <name evidence="1" type="ORF">GCK32_006158</name>
</gene>
<dbReference type="EMBL" id="WIXE01015081">
    <property type="protein sequence ID" value="KAK5973755.1"/>
    <property type="molecule type" value="Genomic_DNA"/>
</dbReference>
<evidence type="ECO:0000313" key="1">
    <source>
        <dbReference type="EMBL" id="KAK5973755.1"/>
    </source>
</evidence>
<accession>A0AAN8F5X2</accession>
<name>A0AAN8F5X2_TRICO</name>
<comment type="caution">
    <text evidence="1">The sequence shown here is derived from an EMBL/GenBank/DDBJ whole genome shotgun (WGS) entry which is preliminary data.</text>
</comment>
<sequence length="207" mass="24463">MPTKRHEEVCMRLVEYPKNGRMFRKWTYERIGEKVEPIRVHVPDCNYLKACHMYDENEDSATPLAHRLKQQRVEREEALSVEGDAEAISMEEGGDTSEELMKHEKEEFEKRFDLFDKRTADSYNDLTYQKNKTEIKTRRRHAGRDAWTSCKEMVDKRSVSKDLKNRNAECDGTRLQRLIKEDPTAAVALHDVIKAMEKVLHNYNERN</sequence>
<keyword evidence="2" id="KW-1185">Reference proteome</keyword>
<evidence type="ECO:0000313" key="2">
    <source>
        <dbReference type="Proteomes" id="UP001331761"/>
    </source>
</evidence>
<protein>
    <submittedName>
        <fullName evidence="1">Uncharacterized protein</fullName>
    </submittedName>
</protein>
<proteinExistence type="predicted"/>
<reference evidence="1 2" key="1">
    <citation type="submission" date="2019-10" db="EMBL/GenBank/DDBJ databases">
        <title>Assembly and Annotation for the nematode Trichostrongylus colubriformis.</title>
        <authorList>
            <person name="Martin J."/>
        </authorList>
    </citation>
    <scope>NUCLEOTIDE SEQUENCE [LARGE SCALE GENOMIC DNA]</scope>
    <source>
        <strain evidence="1">G859</strain>
        <tissue evidence="1">Whole worm</tissue>
    </source>
</reference>
<dbReference type="Proteomes" id="UP001331761">
    <property type="component" value="Unassembled WGS sequence"/>
</dbReference>